<dbReference type="Proteomes" id="UP000256964">
    <property type="component" value="Unassembled WGS sequence"/>
</dbReference>
<dbReference type="EMBL" id="KZ857498">
    <property type="protein sequence ID" value="RDX41922.1"/>
    <property type="molecule type" value="Genomic_DNA"/>
</dbReference>
<feature type="compositionally biased region" description="Low complexity" evidence="1">
    <location>
        <begin position="112"/>
        <end position="124"/>
    </location>
</feature>
<reference evidence="2 3" key="1">
    <citation type="journal article" date="2018" name="Biotechnol. Biofuels">
        <title>Integrative visual omics of the white-rot fungus Polyporus brumalis exposes the biotechnological potential of its oxidative enzymes for delignifying raw plant biomass.</title>
        <authorList>
            <person name="Miyauchi S."/>
            <person name="Rancon A."/>
            <person name="Drula E."/>
            <person name="Hage H."/>
            <person name="Chaduli D."/>
            <person name="Favel A."/>
            <person name="Grisel S."/>
            <person name="Henrissat B."/>
            <person name="Herpoel-Gimbert I."/>
            <person name="Ruiz-Duenas F.J."/>
            <person name="Chevret D."/>
            <person name="Hainaut M."/>
            <person name="Lin J."/>
            <person name="Wang M."/>
            <person name="Pangilinan J."/>
            <person name="Lipzen A."/>
            <person name="Lesage-Meessen L."/>
            <person name="Navarro D."/>
            <person name="Riley R."/>
            <person name="Grigoriev I.V."/>
            <person name="Zhou S."/>
            <person name="Raouche S."/>
            <person name="Rosso M.N."/>
        </authorList>
    </citation>
    <scope>NUCLEOTIDE SEQUENCE [LARGE SCALE GENOMIC DNA]</scope>
    <source>
        <strain evidence="2 3">BRFM 1820</strain>
    </source>
</reference>
<feature type="region of interest" description="Disordered" evidence="1">
    <location>
        <begin position="141"/>
        <end position="177"/>
    </location>
</feature>
<organism evidence="2 3">
    <name type="scientific">Lentinus brumalis</name>
    <dbReference type="NCBI Taxonomy" id="2498619"/>
    <lineage>
        <taxon>Eukaryota</taxon>
        <taxon>Fungi</taxon>
        <taxon>Dikarya</taxon>
        <taxon>Basidiomycota</taxon>
        <taxon>Agaricomycotina</taxon>
        <taxon>Agaricomycetes</taxon>
        <taxon>Polyporales</taxon>
        <taxon>Polyporaceae</taxon>
        <taxon>Lentinus</taxon>
    </lineage>
</organism>
<feature type="region of interest" description="Disordered" evidence="1">
    <location>
        <begin position="83"/>
        <end position="127"/>
    </location>
</feature>
<evidence type="ECO:0000256" key="1">
    <source>
        <dbReference type="SAM" id="MobiDB-lite"/>
    </source>
</evidence>
<keyword evidence="3" id="KW-1185">Reference proteome</keyword>
<protein>
    <submittedName>
        <fullName evidence="2">Uncharacterized protein</fullName>
    </submittedName>
</protein>
<sequence length="403" mass="43958">MDPASSGGNVPECDFVEVAAISRRRLTKEGYRVLATFFDAVSRYPTAVQCKDLADVVRQLPSCEWCTENYVYRHMANRRKRVNKTQNKLHVHQDPPKSLSPTSKFVSPEPAPGGCASSAMSASGEVDEDDAVDLAVMSAQTPLDLPSRAPELDVTTPAPPDLHTTAPETPSSELAQSTQLPHAQMYYAYPMFVFDPSSYTMPDASNQAGPVQHLTHHTWRPPVTPSHTFRPRAYHTGQPPLTPSHSFAATSSTIPTTPLRAPRSHSTRQPSLLDWMPQPPLVHWTAQPPAVPSLAPRDPRLHDLATQLSHALSCSSTTELRSDLPNTLADLVDRLANEQGSINDFLRALDGSAYTRLGLLPLDALRNASRSLNCCSVHGVSGACSQTMRGLACDSEFPRASHF</sequence>
<proteinExistence type="predicted"/>
<gene>
    <name evidence="2" type="ORF">OH76DRAFT_1411693</name>
</gene>
<evidence type="ECO:0000313" key="2">
    <source>
        <dbReference type="EMBL" id="RDX41922.1"/>
    </source>
</evidence>
<accession>A0A371CNV0</accession>
<feature type="compositionally biased region" description="Polar residues" evidence="1">
    <location>
        <begin position="166"/>
        <end position="177"/>
    </location>
</feature>
<evidence type="ECO:0000313" key="3">
    <source>
        <dbReference type="Proteomes" id="UP000256964"/>
    </source>
</evidence>
<name>A0A371CNV0_9APHY</name>
<dbReference type="AlphaFoldDB" id="A0A371CNV0"/>
<dbReference type="OrthoDB" id="10674507at2759"/>